<evidence type="ECO:0000256" key="1">
    <source>
        <dbReference type="ARBA" id="ARBA00022490"/>
    </source>
</evidence>
<keyword evidence="3" id="KW-0030">Aminoacyl-tRNA synthetase</keyword>
<reference evidence="5 6" key="1">
    <citation type="submission" date="2017-02" db="EMBL/GenBank/DDBJ databases">
        <title>Complete genome sequences of Mycobacterium kansasii strains isolated from rhesus macaques.</title>
        <authorList>
            <person name="Panda A."/>
            <person name="Nagaraj S."/>
            <person name="Zhao X."/>
            <person name="Tettelin H."/>
            <person name="Detolla L.J."/>
        </authorList>
    </citation>
    <scope>NUCLEOTIDE SEQUENCE [LARGE SCALE GENOMIC DNA]</scope>
    <source>
        <strain evidence="5 6">11-3813</strain>
    </source>
</reference>
<keyword evidence="2" id="KW-0547">Nucleotide-binding</keyword>
<organism evidence="5 6">
    <name type="scientific">Mycobacterium kansasii</name>
    <dbReference type="NCBI Taxonomy" id="1768"/>
    <lineage>
        <taxon>Bacteria</taxon>
        <taxon>Bacillati</taxon>
        <taxon>Actinomycetota</taxon>
        <taxon>Actinomycetes</taxon>
        <taxon>Mycobacteriales</taxon>
        <taxon>Mycobacteriaceae</taxon>
        <taxon>Mycobacterium</taxon>
    </lineage>
</organism>
<accession>A0A1V3XR55</accession>
<proteinExistence type="predicted"/>
<name>A0A1V3XR55_MYCKA</name>
<dbReference type="GO" id="GO:0006418">
    <property type="term" value="P:tRNA aminoacylation for protein translation"/>
    <property type="evidence" value="ECO:0007669"/>
    <property type="project" value="UniProtKB-ARBA"/>
</dbReference>
<protein>
    <submittedName>
        <fullName evidence="5">Anticodon binding domain protein</fullName>
    </submittedName>
</protein>
<dbReference type="SUPFAM" id="SSF52954">
    <property type="entry name" value="Class II aaRS ABD-related"/>
    <property type="match status" value="1"/>
</dbReference>
<keyword evidence="1" id="KW-0963">Cytoplasm</keyword>
<dbReference type="GO" id="GO:0005524">
    <property type="term" value="F:ATP binding"/>
    <property type="evidence" value="ECO:0007669"/>
    <property type="project" value="UniProtKB-KW"/>
</dbReference>
<dbReference type="EMBL" id="MVBM01000001">
    <property type="protein sequence ID" value="OOK81703.1"/>
    <property type="molecule type" value="Genomic_DNA"/>
</dbReference>
<dbReference type="Pfam" id="PF03129">
    <property type="entry name" value="HGTP_anticodon"/>
    <property type="match status" value="1"/>
</dbReference>
<evidence type="ECO:0000256" key="3">
    <source>
        <dbReference type="ARBA" id="ARBA00023146"/>
    </source>
</evidence>
<comment type="caution">
    <text evidence="5">The sequence shown here is derived from an EMBL/GenBank/DDBJ whole genome shotgun (WGS) entry which is preliminary data.</text>
</comment>
<evidence type="ECO:0000313" key="6">
    <source>
        <dbReference type="Proteomes" id="UP000189229"/>
    </source>
</evidence>
<dbReference type="GO" id="GO:0004812">
    <property type="term" value="F:aminoacyl-tRNA ligase activity"/>
    <property type="evidence" value="ECO:0007669"/>
    <property type="project" value="UniProtKB-KW"/>
</dbReference>
<keyword evidence="2" id="KW-0067">ATP-binding</keyword>
<gene>
    <name evidence="5" type="ORF">BZL30_0075</name>
</gene>
<dbReference type="Gene3D" id="3.40.50.800">
    <property type="entry name" value="Anticodon-binding domain"/>
    <property type="match status" value="1"/>
</dbReference>
<dbReference type="InterPro" id="IPR004154">
    <property type="entry name" value="Anticodon-bd"/>
</dbReference>
<feature type="domain" description="Anticodon-binding" evidence="4">
    <location>
        <begin position="1"/>
        <end position="53"/>
    </location>
</feature>
<dbReference type="Proteomes" id="UP000189229">
    <property type="component" value="Unassembled WGS sequence"/>
</dbReference>
<dbReference type="AlphaFoldDB" id="A0A1V3XR55"/>
<evidence type="ECO:0000259" key="4">
    <source>
        <dbReference type="Pfam" id="PF03129"/>
    </source>
</evidence>
<keyword evidence="3" id="KW-0436">Ligase</keyword>
<evidence type="ECO:0000313" key="5">
    <source>
        <dbReference type="EMBL" id="OOK81703.1"/>
    </source>
</evidence>
<sequence>MPYLEEVAAQLKSYGVRVEVDGSDDRMAKKIVHHTNQKVPFMLLAGDRDVQAGRSASGSVIAPSSTACRGTRRWRRSWSGSRLAKTLLRRLDW</sequence>
<dbReference type="InterPro" id="IPR036621">
    <property type="entry name" value="Anticodon-bd_dom_sf"/>
</dbReference>
<evidence type="ECO:0000256" key="2">
    <source>
        <dbReference type="ARBA" id="ARBA00022840"/>
    </source>
</evidence>